<protein>
    <submittedName>
        <fullName evidence="1">Uncharacterized protein</fullName>
    </submittedName>
</protein>
<organism evidence="1 2">
    <name type="scientific">Candidatus Kutchimonas denitrificans</name>
    <dbReference type="NCBI Taxonomy" id="3056748"/>
    <lineage>
        <taxon>Bacteria</taxon>
        <taxon>Pseudomonadati</taxon>
        <taxon>Gemmatimonadota</taxon>
        <taxon>Gemmatimonadia</taxon>
        <taxon>Candidatus Palauibacterales</taxon>
        <taxon>Candidatus Palauibacteraceae</taxon>
        <taxon>Candidatus Kutchimonas</taxon>
    </lineage>
</organism>
<sequence length="234" mass="25258">MTEARRLRAVTGDGNHETLQQAETLLSELTGVVSARIVADPDGQIEEIHVLTDDRVAPKQTVRNVESALLAQLGIEVDHRKVSVAQTQGSSGPVADKVIGIGQTAGVRRYLFDGYEFERKMPQSIICRVRLRLDEQEFVGEAEGTDIERGRLNAAAQAVLSALQAAEGDEIAFALDGVRSIDLFDLPVVVAAIYGLSGRTRTYLAGAAPVQESAEHAAILATLKATNRWILSTR</sequence>
<evidence type="ECO:0000313" key="1">
    <source>
        <dbReference type="EMBL" id="NIR74313.1"/>
    </source>
</evidence>
<dbReference type="EMBL" id="JAACAK010000035">
    <property type="protein sequence ID" value="NIR74313.1"/>
    <property type="molecule type" value="Genomic_DNA"/>
</dbReference>
<dbReference type="Proteomes" id="UP000702544">
    <property type="component" value="Unassembled WGS sequence"/>
</dbReference>
<evidence type="ECO:0000313" key="2">
    <source>
        <dbReference type="Proteomes" id="UP000702544"/>
    </source>
</evidence>
<accession>A0AAE5CBA4</accession>
<proteinExistence type="predicted"/>
<name>A0AAE5CBA4_9BACT</name>
<reference evidence="1 2" key="1">
    <citation type="submission" date="2020-01" db="EMBL/GenBank/DDBJ databases">
        <title>Genomes assembled from Gulf of Kutch pelagic sediment metagenomes.</title>
        <authorList>
            <person name="Chandrashekar M."/>
            <person name="Mahajan M.S."/>
            <person name="Dave K.J."/>
            <person name="Vatsa P."/>
            <person name="Nathani N.M."/>
        </authorList>
    </citation>
    <scope>NUCLEOTIDE SEQUENCE [LARGE SCALE GENOMIC DNA]</scope>
    <source>
        <strain evidence="1">KS3-K002</strain>
    </source>
</reference>
<gene>
    <name evidence="1" type="ORF">GWO12_04270</name>
</gene>
<comment type="caution">
    <text evidence="1">The sequence shown here is derived from an EMBL/GenBank/DDBJ whole genome shotgun (WGS) entry which is preliminary data.</text>
</comment>
<dbReference type="AlphaFoldDB" id="A0AAE5CBA4"/>